<dbReference type="SUPFAM" id="SSF48113">
    <property type="entry name" value="Heme-dependent peroxidases"/>
    <property type="match status" value="1"/>
</dbReference>
<reference evidence="10 11" key="1">
    <citation type="journal article" date="2012" name="Genome Biol.">
        <title>The genome of the polar eukaryotic microalga coccomyxa subellipsoidea reveals traits of cold adaptation.</title>
        <authorList>
            <person name="Blanc G."/>
            <person name="Agarkova I."/>
            <person name="Grimwood J."/>
            <person name="Kuo A."/>
            <person name="Brueggeman A."/>
            <person name="Dunigan D."/>
            <person name="Gurnon J."/>
            <person name="Ladunga I."/>
            <person name="Lindquist E."/>
            <person name="Lucas S."/>
            <person name="Pangilinan J."/>
            <person name="Proschold T."/>
            <person name="Salamov A."/>
            <person name="Schmutz J."/>
            <person name="Weeks D."/>
            <person name="Yamada T."/>
            <person name="Claverie J.M."/>
            <person name="Grigoriev I."/>
            <person name="Van Etten J."/>
            <person name="Lomsadze A."/>
            <person name="Borodovsky M."/>
        </authorList>
    </citation>
    <scope>NUCLEOTIDE SEQUENCE [LARGE SCALE GENOMIC DNA]</scope>
    <source>
        <strain evidence="10 11">C-169</strain>
    </source>
</reference>
<organism evidence="10 11">
    <name type="scientific">Coccomyxa subellipsoidea (strain C-169)</name>
    <name type="common">Green microalga</name>
    <dbReference type="NCBI Taxonomy" id="574566"/>
    <lineage>
        <taxon>Eukaryota</taxon>
        <taxon>Viridiplantae</taxon>
        <taxon>Chlorophyta</taxon>
        <taxon>core chlorophytes</taxon>
        <taxon>Trebouxiophyceae</taxon>
        <taxon>Trebouxiophyceae incertae sedis</taxon>
        <taxon>Coccomyxaceae</taxon>
        <taxon>Coccomyxa</taxon>
        <taxon>Coccomyxa subellipsoidea</taxon>
    </lineage>
</organism>
<comment type="cofactor">
    <cofactor evidence="1">
        <name>heme b</name>
        <dbReference type="ChEBI" id="CHEBI:60344"/>
    </cofactor>
</comment>
<dbReference type="InterPro" id="IPR002016">
    <property type="entry name" value="Haem_peroxidase"/>
</dbReference>
<dbReference type="GO" id="GO:0042744">
    <property type="term" value="P:hydrogen peroxide catabolic process"/>
    <property type="evidence" value="ECO:0007669"/>
    <property type="project" value="TreeGrafter"/>
</dbReference>
<dbReference type="InterPro" id="IPR010255">
    <property type="entry name" value="Haem_peroxidase_sf"/>
</dbReference>
<keyword evidence="5" id="KW-0349">Heme</keyword>
<dbReference type="PANTHER" id="PTHR31356:SF8">
    <property type="entry name" value="L-ASCORBATE PEROXIDASE 6-RELATED"/>
    <property type="match status" value="1"/>
</dbReference>
<dbReference type="InterPro" id="IPR019794">
    <property type="entry name" value="Peroxidases_AS"/>
</dbReference>
<dbReference type="STRING" id="574566.I0YMW7"/>
<dbReference type="PROSITE" id="PS00436">
    <property type="entry name" value="PEROXIDASE_2"/>
    <property type="match status" value="1"/>
</dbReference>
<dbReference type="PROSITE" id="PS50873">
    <property type="entry name" value="PEROXIDASE_4"/>
    <property type="match status" value="1"/>
</dbReference>
<feature type="domain" description="Plant heme peroxidase family profile" evidence="9">
    <location>
        <begin position="1"/>
        <end position="224"/>
    </location>
</feature>
<dbReference type="PRINTS" id="PR00458">
    <property type="entry name" value="PEROXIDASE"/>
</dbReference>
<dbReference type="PRINTS" id="PR00459">
    <property type="entry name" value="ASPEROXIDASE"/>
</dbReference>
<dbReference type="GO" id="GO:0016688">
    <property type="term" value="F:L-ascorbate peroxidase activity"/>
    <property type="evidence" value="ECO:0007669"/>
    <property type="project" value="UniProtKB-EC"/>
</dbReference>
<dbReference type="GO" id="GO:0034599">
    <property type="term" value="P:cellular response to oxidative stress"/>
    <property type="evidence" value="ECO:0007669"/>
    <property type="project" value="InterPro"/>
</dbReference>
<dbReference type="FunFam" id="1.10.420.10:FF:000011">
    <property type="entry name" value="Adenylate/guanylate cyclase"/>
    <property type="match status" value="1"/>
</dbReference>
<dbReference type="EC" id="1.11.1.11" evidence="3"/>
<evidence type="ECO:0000256" key="2">
    <source>
        <dbReference type="ARBA" id="ARBA00006873"/>
    </source>
</evidence>
<proteinExistence type="inferred from homology"/>
<dbReference type="PANTHER" id="PTHR31356">
    <property type="entry name" value="THYLAKOID LUMENAL 29 KDA PROTEIN, CHLOROPLASTIC-RELATED"/>
    <property type="match status" value="1"/>
</dbReference>
<dbReference type="Gene3D" id="1.10.420.10">
    <property type="entry name" value="Peroxidase, domain 2"/>
    <property type="match status" value="1"/>
</dbReference>
<dbReference type="EMBL" id="AGSI01000018">
    <property type="protein sequence ID" value="EIE19736.1"/>
    <property type="molecule type" value="Genomic_DNA"/>
</dbReference>
<evidence type="ECO:0000256" key="7">
    <source>
        <dbReference type="ARBA" id="ARBA00023002"/>
    </source>
</evidence>
<dbReference type="Gene3D" id="1.10.520.10">
    <property type="match status" value="1"/>
</dbReference>
<accession>I0YMW7</accession>
<dbReference type="GO" id="GO:0020037">
    <property type="term" value="F:heme binding"/>
    <property type="evidence" value="ECO:0007669"/>
    <property type="project" value="InterPro"/>
</dbReference>
<dbReference type="eggNOG" id="ENOG502QU9K">
    <property type="taxonomic scope" value="Eukaryota"/>
</dbReference>
<sequence length="224" mass="24045">MRKSGEAPVLLRLAFHDAATHRVSGGDGGANASIQYEFERPENTGLKRGWRVIEKVIENLKGTPAEGVVSYADLIALGGAYAVSVTGGPVIDVPIGRRDSAVADPTGRLPEETLSAEALRLTFAAMGMSSQELVALSGAHTLGSKGYGDPVTFDNAYYTALLKKPWDDPSNSMASMIGLPSDHVLPDDPECRPVIEEYAANQQRFFQDFSKAYVKLTMLGAKWA</sequence>
<evidence type="ECO:0000256" key="5">
    <source>
        <dbReference type="ARBA" id="ARBA00022617"/>
    </source>
</evidence>
<dbReference type="InterPro" id="IPR019793">
    <property type="entry name" value="Peroxidases_heam-ligand_BS"/>
</dbReference>
<dbReference type="GeneID" id="17037708"/>
<name>I0YMW7_COCSC</name>
<keyword evidence="7" id="KW-0560">Oxidoreductase</keyword>
<evidence type="ECO:0000256" key="8">
    <source>
        <dbReference type="ARBA" id="ARBA00023004"/>
    </source>
</evidence>
<dbReference type="InterPro" id="IPR002207">
    <property type="entry name" value="Peroxidase_I"/>
</dbReference>
<keyword evidence="6" id="KW-0479">Metal-binding</keyword>
<evidence type="ECO:0000256" key="1">
    <source>
        <dbReference type="ARBA" id="ARBA00001970"/>
    </source>
</evidence>
<comment type="caution">
    <text evidence="10">The sequence shown here is derived from an EMBL/GenBank/DDBJ whole genome shotgun (WGS) entry which is preliminary data.</text>
</comment>
<evidence type="ECO:0000259" key="9">
    <source>
        <dbReference type="PROSITE" id="PS50873"/>
    </source>
</evidence>
<dbReference type="OrthoDB" id="2859658at2759"/>
<dbReference type="RefSeq" id="XP_005644280.1">
    <property type="nucleotide sequence ID" value="XM_005644223.1"/>
</dbReference>
<dbReference type="Pfam" id="PF00141">
    <property type="entry name" value="peroxidase"/>
    <property type="match status" value="1"/>
</dbReference>
<comment type="similarity">
    <text evidence="2">Belongs to the peroxidase family. Ascorbate peroxidase subfamily.</text>
</comment>
<evidence type="ECO:0000256" key="3">
    <source>
        <dbReference type="ARBA" id="ARBA00012940"/>
    </source>
</evidence>
<protein>
    <recommendedName>
        <fullName evidence="3">L-ascorbate peroxidase</fullName>
        <ecNumber evidence="3">1.11.1.11</ecNumber>
    </recommendedName>
</protein>
<keyword evidence="4 10" id="KW-0575">Peroxidase</keyword>
<dbReference type="GO" id="GO:0046872">
    <property type="term" value="F:metal ion binding"/>
    <property type="evidence" value="ECO:0007669"/>
    <property type="project" value="UniProtKB-KW"/>
</dbReference>
<evidence type="ECO:0000256" key="4">
    <source>
        <dbReference type="ARBA" id="ARBA00022559"/>
    </source>
</evidence>
<dbReference type="Proteomes" id="UP000007264">
    <property type="component" value="Unassembled WGS sequence"/>
</dbReference>
<evidence type="ECO:0000313" key="11">
    <source>
        <dbReference type="Proteomes" id="UP000007264"/>
    </source>
</evidence>
<dbReference type="KEGG" id="csl:COCSUDRAFT_58469"/>
<dbReference type="GO" id="GO:0000302">
    <property type="term" value="P:response to reactive oxygen species"/>
    <property type="evidence" value="ECO:0007669"/>
    <property type="project" value="TreeGrafter"/>
</dbReference>
<gene>
    <name evidence="10" type="ORF">COCSUDRAFT_58469</name>
</gene>
<dbReference type="AlphaFoldDB" id="I0YMW7"/>
<evidence type="ECO:0000256" key="6">
    <source>
        <dbReference type="ARBA" id="ARBA00022723"/>
    </source>
</evidence>
<evidence type="ECO:0000313" key="10">
    <source>
        <dbReference type="EMBL" id="EIE19736.1"/>
    </source>
</evidence>
<dbReference type="PROSITE" id="PS00435">
    <property type="entry name" value="PEROXIDASE_1"/>
    <property type="match status" value="1"/>
</dbReference>
<keyword evidence="11" id="KW-1185">Reference proteome</keyword>
<keyword evidence="8" id="KW-0408">Iron</keyword>
<dbReference type="InterPro" id="IPR044831">
    <property type="entry name" value="Ccp1-like"/>
</dbReference>